<accession>A0ABX8SIU8</accession>
<keyword evidence="2" id="KW-0560">Oxidoreductase</keyword>
<dbReference type="InterPro" id="IPR002347">
    <property type="entry name" value="SDR_fam"/>
</dbReference>
<proteinExistence type="inferred from homology"/>
<gene>
    <name evidence="4" type="ORF">KDB89_11600</name>
</gene>
<dbReference type="EMBL" id="CP079216">
    <property type="protein sequence ID" value="QXT62387.1"/>
    <property type="molecule type" value="Genomic_DNA"/>
</dbReference>
<dbReference type="Proteomes" id="UP000824504">
    <property type="component" value="Chromosome"/>
</dbReference>
<feature type="domain" description="Ketoreductase" evidence="3">
    <location>
        <begin position="4"/>
        <end position="180"/>
    </location>
</feature>
<dbReference type="SMART" id="SM00822">
    <property type="entry name" value="PKS_KR"/>
    <property type="match status" value="1"/>
</dbReference>
<dbReference type="Pfam" id="PF00106">
    <property type="entry name" value="adh_short"/>
    <property type="match status" value="1"/>
</dbReference>
<comment type="similarity">
    <text evidence="1">Belongs to the short-chain dehydrogenases/reductases (SDR) family.</text>
</comment>
<evidence type="ECO:0000313" key="5">
    <source>
        <dbReference type="Proteomes" id="UP000824504"/>
    </source>
</evidence>
<name>A0ABX8SIU8_9ACTN</name>
<dbReference type="InterPro" id="IPR057326">
    <property type="entry name" value="KR_dom"/>
</dbReference>
<reference evidence="4 5" key="1">
    <citation type="submission" date="2021-07" db="EMBL/GenBank/DDBJ databases">
        <title>complete genome sequencing of Tessaracoccus sp.J1M15.</title>
        <authorList>
            <person name="Bae J.-W."/>
            <person name="Kim D.-y."/>
        </authorList>
    </citation>
    <scope>NUCLEOTIDE SEQUENCE [LARGE SCALE GENOMIC DNA]</scope>
    <source>
        <strain evidence="4 5">J1M15</strain>
    </source>
</reference>
<organism evidence="4 5">
    <name type="scientific">Tessaracoccus palaemonis</name>
    <dbReference type="NCBI Taxonomy" id="2829499"/>
    <lineage>
        <taxon>Bacteria</taxon>
        <taxon>Bacillati</taxon>
        <taxon>Actinomycetota</taxon>
        <taxon>Actinomycetes</taxon>
        <taxon>Propionibacteriales</taxon>
        <taxon>Propionibacteriaceae</taxon>
        <taxon>Tessaracoccus</taxon>
    </lineage>
</organism>
<keyword evidence="5" id="KW-1185">Reference proteome</keyword>
<sequence length="253" mass="26727">MDSTWAVVTGASSGLGVAFAHRLASEGANVVLAARSEDRLEQVAAELRSRHGVRTRVSPVDLSSPEGRAGFVEEVSRTPVSHLINNAGFGTLGEFADIDPARVTQELELDVVALTELSRAVTPGMVSRGRGAIVNVASTAAFQPIPGMAVYAAAKAYVLRFSCALWDELHATGVRAIALCPGPTQTAFFANAGNSEVMGRRRTPEQVVDTAWAGLKRHRPYTVDGLGNWGLALTAGLAPVRLQTLISRGIVSR</sequence>
<dbReference type="PANTHER" id="PTHR43086">
    <property type="entry name" value="VERY-LONG-CHAIN 3-OXOOACYL-COA REDUCTASE"/>
    <property type="match status" value="1"/>
</dbReference>
<dbReference type="PANTHER" id="PTHR43086:SF3">
    <property type="entry name" value="NADP-DEPENDENT 3-HYDROXY ACID DEHYDROGENASE YDFG"/>
    <property type="match status" value="1"/>
</dbReference>
<dbReference type="RefSeq" id="WP_219081204.1">
    <property type="nucleotide sequence ID" value="NZ_CP079216.1"/>
</dbReference>
<evidence type="ECO:0000259" key="3">
    <source>
        <dbReference type="SMART" id="SM00822"/>
    </source>
</evidence>
<evidence type="ECO:0000256" key="1">
    <source>
        <dbReference type="ARBA" id="ARBA00006484"/>
    </source>
</evidence>
<protein>
    <submittedName>
        <fullName evidence="4">SDR family NAD(P)-dependent oxidoreductase</fullName>
    </submittedName>
</protein>
<evidence type="ECO:0000313" key="4">
    <source>
        <dbReference type="EMBL" id="QXT62387.1"/>
    </source>
</evidence>
<evidence type="ECO:0000256" key="2">
    <source>
        <dbReference type="ARBA" id="ARBA00023002"/>
    </source>
</evidence>
<dbReference type="PIRSF" id="PIRSF000126">
    <property type="entry name" value="11-beta-HSD1"/>
    <property type="match status" value="1"/>
</dbReference>